<gene>
    <name evidence="1" type="ORF">TNIN_462821</name>
</gene>
<comment type="caution">
    <text evidence="1">The sequence shown here is derived from an EMBL/GenBank/DDBJ whole genome shotgun (WGS) entry which is preliminary data.</text>
</comment>
<dbReference type="EMBL" id="BMAV01011848">
    <property type="protein sequence ID" value="GFY58002.1"/>
    <property type="molecule type" value="Genomic_DNA"/>
</dbReference>
<accession>A0A8X6XSK6</accession>
<sequence>MRYDTIKPIISKAWTDSSTGKRCPRKTKYPGAEHLWRRSMLLSWLRDRATNNARYPNAQNKPKVEFSCHFSTGKRKQLVEEGEKID</sequence>
<reference evidence="1" key="1">
    <citation type="submission" date="2020-08" db="EMBL/GenBank/DDBJ databases">
        <title>Multicomponent nature underlies the extraordinary mechanical properties of spider dragline silk.</title>
        <authorList>
            <person name="Kono N."/>
            <person name="Nakamura H."/>
            <person name="Mori M."/>
            <person name="Yoshida Y."/>
            <person name="Ohtoshi R."/>
            <person name="Malay A.D."/>
            <person name="Moran D.A.P."/>
            <person name="Tomita M."/>
            <person name="Numata K."/>
            <person name="Arakawa K."/>
        </authorList>
    </citation>
    <scope>NUCLEOTIDE SEQUENCE</scope>
</reference>
<keyword evidence="2" id="KW-1185">Reference proteome</keyword>
<protein>
    <submittedName>
        <fullName evidence="1">Uncharacterized protein</fullName>
    </submittedName>
</protein>
<name>A0A8X6XSK6_9ARAC</name>
<dbReference type="Proteomes" id="UP000886998">
    <property type="component" value="Unassembled WGS sequence"/>
</dbReference>
<organism evidence="1 2">
    <name type="scientific">Trichonephila inaurata madagascariensis</name>
    <dbReference type="NCBI Taxonomy" id="2747483"/>
    <lineage>
        <taxon>Eukaryota</taxon>
        <taxon>Metazoa</taxon>
        <taxon>Ecdysozoa</taxon>
        <taxon>Arthropoda</taxon>
        <taxon>Chelicerata</taxon>
        <taxon>Arachnida</taxon>
        <taxon>Araneae</taxon>
        <taxon>Araneomorphae</taxon>
        <taxon>Entelegynae</taxon>
        <taxon>Araneoidea</taxon>
        <taxon>Nephilidae</taxon>
        <taxon>Trichonephila</taxon>
        <taxon>Trichonephila inaurata</taxon>
    </lineage>
</organism>
<proteinExistence type="predicted"/>
<dbReference type="AlphaFoldDB" id="A0A8X6XSK6"/>
<evidence type="ECO:0000313" key="1">
    <source>
        <dbReference type="EMBL" id="GFY58002.1"/>
    </source>
</evidence>
<evidence type="ECO:0000313" key="2">
    <source>
        <dbReference type="Proteomes" id="UP000886998"/>
    </source>
</evidence>